<feature type="transmembrane region" description="Helical" evidence="10">
    <location>
        <begin position="41"/>
        <end position="59"/>
    </location>
</feature>
<evidence type="ECO:0000256" key="10">
    <source>
        <dbReference type="SAM" id="Phobius"/>
    </source>
</evidence>
<feature type="transmembrane region" description="Helical" evidence="10">
    <location>
        <begin position="305"/>
        <end position="325"/>
    </location>
</feature>
<comment type="subcellular location">
    <subcellularLocation>
        <location evidence="1">Membrane</location>
        <topology evidence="1">Multi-pass membrane protein</topology>
    </subcellularLocation>
</comment>
<evidence type="ECO:0000256" key="6">
    <source>
        <dbReference type="ARBA" id="ARBA00022958"/>
    </source>
</evidence>
<dbReference type="PROSITE" id="PS51201">
    <property type="entry name" value="RCK_N"/>
    <property type="match status" value="1"/>
</dbReference>
<dbReference type="Gene3D" id="3.40.50.720">
    <property type="entry name" value="NAD(P)-binding Rossmann-like Domain"/>
    <property type="match status" value="1"/>
</dbReference>
<sequence length="581" mass="61079">MPLDGLGRTRPPITTRCAPVSARAGFGSRRRAAQVMTNDHPIVDVLVLLAALIVFVPLFQRFKLGAVLAYLTAGVIIGPSGLGLIRDVKATQPFAELGIVLMLFTVGLELSFGRLRLFHRGVYALAISQVLCTTLVLALAAWQLGLRFEAALAVGGMLTLSSTAVVLQLLSDRGTLTTPVGRTAIAILLIQDLAVAPLIVFISGAGANAGSLGATLGMLALKFGLFLVAVWVFDRQALRPLLRLAASTQAPEVFMGTTLLLVLGVGWVSETIGLSMALGAFIAGMLVADTVYRHQVTADIQPVRGLLLGLFFITVGMGIDLAHAYSRAATILALVASVMAIKAILIAGLARVFGQRAQNALALGGLLSQMSEFSFVLLALSVQTRILPPDFGHILLAAIAISMAATPAGAALLDSLSPPHKDAKHSTLGNLKEETGQLAGHVVIAGFGQVGMAVARFLAGERVTVLVLDLTPKRVTASRVRGLRVFFGNAARIDVLRAAHLDRANALVVAVPDPLAAEQITAIAHASFPDLPIFVRASDETWVPRMKAVGARAVVLDGLTTALDLAERVMLVYAPEKEFPA</sequence>
<keyword evidence="3" id="KW-0050">Antiport</keyword>
<feature type="transmembrane region" description="Helical" evidence="10">
    <location>
        <begin position="331"/>
        <end position="353"/>
    </location>
</feature>
<dbReference type="Gene3D" id="1.20.1530.20">
    <property type="match status" value="1"/>
</dbReference>
<keyword evidence="5 10" id="KW-0812">Transmembrane</keyword>
<dbReference type="EMBL" id="UIDG01000128">
    <property type="protein sequence ID" value="SUS05811.1"/>
    <property type="molecule type" value="Genomic_DNA"/>
</dbReference>
<evidence type="ECO:0000256" key="2">
    <source>
        <dbReference type="ARBA" id="ARBA00022448"/>
    </source>
</evidence>
<keyword evidence="2" id="KW-0813">Transport</keyword>
<dbReference type="Pfam" id="PF02254">
    <property type="entry name" value="TrkA_N"/>
    <property type="match status" value="1"/>
</dbReference>
<evidence type="ECO:0000256" key="8">
    <source>
        <dbReference type="ARBA" id="ARBA00023065"/>
    </source>
</evidence>
<dbReference type="InterPro" id="IPR003148">
    <property type="entry name" value="RCK_N"/>
</dbReference>
<feature type="transmembrane region" description="Helical" evidence="10">
    <location>
        <begin position="183"/>
        <end position="206"/>
    </location>
</feature>
<dbReference type="Pfam" id="PF00999">
    <property type="entry name" value="Na_H_Exchanger"/>
    <property type="match status" value="1"/>
</dbReference>
<dbReference type="GO" id="GO:0015297">
    <property type="term" value="F:antiporter activity"/>
    <property type="evidence" value="ECO:0007669"/>
    <property type="project" value="UniProtKB-KW"/>
</dbReference>
<dbReference type="InterPro" id="IPR038770">
    <property type="entry name" value="Na+/solute_symporter_sf"/>
</dbReference>
<feature type="transmembrane region" description="Helical" evidence="10">
    <location>
        <begin position="212"/>
        <end position="233"/>
    </location>
</feature>
<evidence type="ECO:0000313" key="12">
    <source>
        <dbReference type="EMBL" id="SUS05811.1"/>
    </source>
</evidence>
<dbReference type="PANTHER" id="PTHR46157">
    <property type="entry name" value="K(+) EFFLUX ANTIPORTER 3, CHLOROPLASTIC"/>
    <property type="match status" value="1"/>
</dbReference>
<keyword evidence="4" id="KW-0633">Potassium transport</keyword>
<evidence type="ECO:0000256" key="4">
    <source>
        <dbReference type="ARBA" id="ARBA00022538"/>
    </source>
</evidence>
<feature type="transmembrane region" description="Helical" evidence="10">
    <location>
        <begin position="122"/>
        <end position="144"/>
    </location>
</feature>
<dbReference type="InterPro" id="IPR006153">
    <property type="entry name" value="Cation/H_exchanger_TM"/>
</dbReference>
<feature type="transmembrane region" description="Helical" evidence="10">
    <location>
        <begin position="97"/>
        <end position="115"/>
    </location>
</feature>
<name>A0A380TBM6_9ZZZZ</name>
<dbReference type="SUPFAM" id="SSF51735">
    <property type="entry name" value="NAD(P)-binding Rossmann-fold domains"/>
    <property type="match status" value="1"/>
</dbReference>
<dbReference type="InterPro" id="IPR036291">
    <property type="entry name" value="NAD(P)-bd_dom_sf"/>
</dbReference>
<proteinExistence type="predicted"/>
<keyword evidence="9 10" id="KW-0472">Membrane</keyword>
<accession>A0A380TBM6</accession>
<keyword evidence="8" id="KW-0406">Ion transport</keyword>
<dbReference type="GO" id="GO:0006813">
    <property type="term" value="P:potassium ion transport"/>
    <property type="evidence" value="ECO:0007669"/>
    <property type="project" value="UniProtKB-KW"/>
</dbReference>
<feature type="transmembrane region" description="Helical" evidence="10">
    <location>
        <begin position="394"/>
        <end position="413"/>
    </location>
</feature>
<keyword evidence="6" id="KW-0630">Potassium</keyword>
<protein>
    <submittedName>
        <fullName evidence="12">Potassium transporter</fullName>
    </submittedName>
</protein>
<evidence type="ECO:0000256" key="7">
    <source>
        <dbReference type="ARBA" id="ARBA00022989"/>
    </source>
</evidence>
<dbReference type="GO" id="GO:0005886">
    <property type="term" value="C:plasma membrane"/>
    <property type="evidence" value="ECO:0007669"/>
    <property type="project" value="TreeGrafter"/>
</dbReference>
<feature type="transmembrane region" description="Helical" evidence="10">
    <location>
        <begin position="66"/>
        <end position="85"/>
    </location>
</feature>
<evidence type="ECO:0000256" key="1">
    <source>
        <dbReference type="ARBA" id="ARBA00004141"/>
    </source>
</evidence>
<dbReference type="AlphaFoldDB" id="A0A380TBM6"/>
<feature type="transmembrane region" description="Helical" evidence="10">
    <location>
        <begin position="360"/>
        <end position="382"/>
    </location>
</feature>
<evidence type="ECO:0000259" key="11">
    <source>
        <dbReference type="PROSITE" id="PS51201"/>
    </source>
</evidence>
<feature type="domain" description="RCK N-terminal" evidence="11">
    <location>
        <begin position="439"/>
        <end position="556"/>
    </location>
</feature>
<evidence type="ECO:0000256" key="3">
    <source>
        <dbReference type="ARBA" id="ARBA00022449"/>
    </source>
</evidence>
<feature type="transmembrane region" description="Helical" evidence="10">
    <location>
        <begin position="275"/>
        <end position="293"/>
    </location>
</feature>
<evidence type="ECO:0000256" key="9">
    <source>
        <dbReference type="ARBA" id="ARBA00023136"/>
    </source>
</evidence>
<dbReference type="GO" id="GO:1902600">
    <property type="term" value="P:proton transmembrane transport"/>
    <property type="evidence" value="ECO:0007669"/>
    <property type="project" value="InterPro"/>
</dbReference>
<gene>
    <name evidence="12" type="ORF">DF3PB_2130003</name>
</gene>
<evidence type="ECO:0000256" key="5">
    <source>
        <dbReference type="ARBA" id="ARBA00022692"/>
    </source>
</evidence>
<reference evidence="12" key="1">
    <citation type="submission" date="2018-07" db="EMBL/GenBank/DDBJ databases">
        <authorList>
            <person name="Quirk P.G."/>
            <person name="Krulwich T.A."/>
        </authorList>
    </citation>
    <scope>NUCLEOTIDE SEQUENCE</scope>
</reference>
<organism evidence="12">
    <name type="scientific">metagenome</name>
    <dbReference type="NCBI Taxonomy" id="256318"/>
    <lineage>
        <taxon>unclassified sequences</taxon>
        <taxon>metagenomes</taxon>
    </lineage>
</organism>
<keyword evidence="7 10" id="KW-1133">Transmembrane helix</keyword>
<dbReference type="PANTHER" id="PTHR46157:SF4">
    <property type="entry name" value="K(+) EFFLUX ANTIPORTER 3, CHLOROPLASTIC"/>
    <property type="match status" value="1"/>
</dbReference>
<feature type="transmembrane region" description="Helical" evidence="10">
    <location>
        <begin position="150"/>
        <end position="171"/>
    </location>
</feature>